<feature type="domain" description="TCTP" evidence="4">
    <location>
        <begin position="1"/>
        <end position="169"/>
    </location>
</feature>
<evidence type="ECO:0000313" key="6">
    <source>
        <dbReference type="Proteomes" id="UP000750711"/>
    </source>
</evidence>
<dbReference type="Gene3D" id="2.170.150.10">
    <property type="entry name" value="Metal Binding Protein, Guanine Nucleotide Exchange Factor, Chain A"/>
    <property type="match status" value="1"/>
</dbReference>
<dbReference type="PROSITE" id="PS51797">
    <property type="entry name" value="TCTP_3"/>
    <property type="match status" value="1"/>
</dbReference>
<sequence length="169" mass="19255">MIIYKDLITDDEVMSDSFEMKLVDDIVYEVNGRMITKGAENVDIGANPSAEEQEETLDEAAVQVIDIVDTFRLTSTPFDKKAYLSHLKAYMKSIKDKLKEKDASEDEIKKFETNAGAFAKKIVANFKNYDFYVGESMNPDGMVILLNYREDGMTPFFTIWKDGLSEMKV</sequence>
<evidence type="ECO:0000256" key="3">
    <source>
        <dbReference type="SAM" id="Coils"/>
    </source>
</evidence>
<dbReference type="PRINTS" id="PR01653">
    <property type="entry name" value="TCTPROTEIN"/>
</dbReference>
<dbReference type="InterPro" id="IPR018105">
    <property type="entry name" value="Translational_control_tumour_p"/>
</dbReference>
<comment type="similarity">
    <text evidence="2">Belongs to the TCTP family.</text>
</comment>
<gene>
    <name evidence="5" type="ORF">GP486_003472</name>
</gene>
<dbReference type="FunFam" id="2.170.150.10:FF:000002">
    <property type="entry name" value="Translationally-controlled tumor protein homolog"/>
    <property type="match status" value="1"/>
</dbReference>
<protein>
    <recommendedName>
        <fullName evidence="1">Translationally-controlled tumor protein homolog</fullName>
    </recommendedName>
</protein>
<dbReference type="InterPro" id="IPR034737">
    <property type="entry name" value="TCTP"/>
</dbReference>
<evidence type="ECO:0000259" key="4">
    <source>
        <dbReference type="PROSITE" id="PS51797"/>
    </source>
</evidence>
<dbReference type="SUPFAM" id="SSF51316">
    <property type="entry name" value="Mss4-like"/>
    <property type="match status" value="1"/>
</dbReference>
<organism evidence="5 6">
    <name type="scientific">Trichoglossum hirsutum</name>
    <dbReference type="NCBI Taxonomy" id="265104"/>
    <lineage>
        <taxon>Eukaryota</taxon>
        <taxon>Fungi</taxon>
        <taxon>Dikarya</taxon>
        <taxon>Ascomycota</taxon>
        <taxon>Pezizomycotina</taxon>
        <taxon>Geoglossomycetes</taxon>
        <taxon>Geoglossales</taxon>
        <taxon>Geoglossaceae</taxon>
        <taxon>Trichoglossum</taxon>
    </lineage>
</organism>
<reference evidence="5" key="1">
    <citation type="submission" date="2021-03" db="EMBL/GenBank/DDBJ databases">
        <title>Comparative genomics and phylogenomic investigation of the class Geoglossomycetes provide insights into ecological specialization and systematics.</title>
        <authorList>
            <person name="Melie T."/>
            <person name="Pirro S."/>
            <person name="Miller A.N."/>
            <person name="Quandt A."/>
        </authorList>
    </citation>
    <scope>NUCLEOTIDE SEQUENCE</scope>
    <source>
        <strain evidence="5">CAQ_001_2017</strain>
    </source>
</reference>
<name>A0A9P8RR42_9PEZI</name>
<dbReference type="GO" id="GO:0005509">
    <property type="term" value="F:calcium ion binding"/>
    <property type="evidence" value="ECO:0007669"/>
    <property type="project" value="TreeGrafter"/>
</dbReference>
<proteinExistence type="inferred from homology"/>
<dbReference type="EMBL" id="JAGHQM010000470">
    <property type="protein sequence ID" value="KAH0560010.1"/>
    <property type="molecule type" value="Genomic_DNA"/>
</dbReference>
<keyword evidence="3" id="KW-0175">Coiled coil</keyword>
<dbReference type="AlphaFoldDB" id="A0A9P8RR42"/>
<dbReference type="InterPro" id="IPR011323">
    <property type="entry name" value="Mss4/transl-control_tumour"/>
</dbReference>
<evidence type="ECO:0000313" key="5">
    <source>
        <dbReference type="EMBL" id="KAH0560010.1"/>
    </source>
</evidence>
<evidence type="ECO:0000256" key="2">
    <source>
        <dbReference type="PROSITE-ProRule" id="PRU01133"/>
    </source>
</evidence>
<feature type="coiled-coil region" evidence="3">
    <location>
        <begin position="87"/>
        <end position="114"/>
    </location>
</feature>
<comment type="caution">
    <text evidence="5">The sequence shown here is derived from an EMBL/GenBank/DDBJ whole genome shotgun (WGS) entry which is preliminary data.</text>
</comment>
<dbReference type="GO" id="GO:0005737">
    <property type="term" value="C:cytoplasm"/>
    <property type="evidence" value="ECO:0007669"/>
    <property type="project" value="TreeGrafter"/>
</dbReference>
<dbReference type="InterPro" id="IPR011057">
    <property type="entry name" value="Mss4-like_sf"/>
</dbReference>
<dbReference type="PROSITE" id="PS01002">
    <property type="entry name" value="TCTP_1"/>
    <property type="match status" value="1"/>
</dbReference>
<accession>A0A9P8RR42</accession>
<dbReference type="Proteomes" id="UP000750711">
    <property type="component" value="Unassembled WGS sequence"/>
</dbReference>
<dbReference type="InterPro" id="IPR018103">
    <property type="entry name" value="Translation_control_tumour_CS"/>
</dbReference>
<dbReference type="PANTHER" id="PTHR11991:SF0">
    <property type="entry name" value="TRANSLATIONALLY-CONTROLLED TUMOR PROTEIN"/>
    <property type="match status" value="1"/>
</dbReference>
<keyword evidence="6" id="KW-1185">Reference proteome</keyword>
<dbReference type="Pfam" id="PF00838">
    <property type="entry name" value="TCTP"/>
    <property type="match status" value="1"/>
</dbReference>
<dbReference type="PANTHER" id="PTHR11991">
    <property type="entry name" value="TRANSLATIONALLY CONTROLLED TUMOR PROTEIN-RELATED"/>
    <property type="match status" value="1"/>
</dbReference>
<evidence type="ECO:0000256" key="1">
    <source>
        <dbReference type="ARBA" id="ARBA00014759"/>
    </source>
</evidence>
<dbReference type="PROSITE" id="PS01003">
    <property type="entry name" value="TCTP_2"/>
    <property type="match status" value="1"/>
</dbReference>